<feature type="transmembrane region" description="Helical" evidence="1">
    <location>
        <begin position="21"/>
        <end position="40"/>
    </location>
</feature>
<keyword evidence="3" id="KW-1185">Reference proteome</keyword>
<keyword evidence="1" id="KW-0472">Membrane</keyword>
<evidence type="ECO:0000313" key="2">
    <source>
        <dbReference type="EMBL" id="GAA1702071.1"/>
    </source>
</evidence>
<proteinExistence type="predicted"/>
<evidence type="ECO:0008006" key="4">
    <source>
        <dbReference type="Google" id="ProtNLM"/>
    </source>
</evidence>
<evidence type="ECO:0000256" key="1">
    <source>
        <dbReference type="SAM" id="Phobius"/>
    </source>
</evidence>
<keyword evidence="1" id="KW-0812">Transmembrane</keyword>
<protein>
    <recommendedName>
        <fullName evidence="4">Prepilin-type N-terminal cleavage/methylation domain-containing protein</fullName>
    </recommendedName>
</protein>
<comment type="caution">
    <text evidence="2">The sequence shown here is derived from an EMBL/GenBank/DDBJ whole genome shotgun (WGS) entry which is preliminary data.</text>
</comment>
<keyword evidence="1" id="KW-1133">Transmembrane helix</keyword>
<accession>A0ABN2IBY3</accession>
<gene>
    <name evidence="2" type="ORF">GCM10009808_20030</name>
</gene>
<name>A0ABN2IBY3_9MICO</name>
<dbReference type="EMBL" id="BAAAPL010000002">
    <property type="protein sequence ID" value="GAA1702071.1"/>
    <property type="molecule type" value="Genomic_DNA"/>
</dbReference>
<organism evidence="2 3">
    <name type="scientific">Microbacterium sediminicola</name>
    <dbReference type="NCBI Taxonomy" id="415210"/>
    <lineage>
        <taxon>Bacteria</taxon>
        <taxon>Bacillati</taxon>
        <taxon>Actinomycetota</taxon>
        <taxon>Actinomycetes</taxon>
        <taxon>Micrococcales</taxon>
        <taxon>Microbacteriaceae</taxon>
        <taxon>Microbacterium</taxon>
    </lineage>
</organism>
<dbReference type="Proteomes" id="UP001501690">
    <property type="component" value="Unassembled WGS sequence"/>
</dbReference>
<sequence length="216" mass="22497">MTGHTTRAMPTDDRGVGLIEVVITALVGSVILTVVASVFITTLQSAATTRDRDFATGRVQAISTSLSTAVRTADAVSASSTIARVRIPTGTDSWECHAWAVVDLTTGIGSGATEAADGDAELRTLTYAPLTDPSDATPQPDLTWGALTDRVDQATNDADVPQPYFSLDGERLTWHLAVVATEDENLSDGATAQVSGSAVARGVSETTASEEAARCW</sequence>
<evidence type="ECO:0000313" key="3">
    <source>
        <dbReference type="Proteomes" id="UP001501690"/>
    </source>
</evidence>
<reference evidence="2 3" key="1">
    <citation type="journal article" date="2019" name="Int. J. Syst. Evol. Microbiol.">
        <title>The Global Catalogue of Microorganisms (GCM) 10K type strain sequencing project: providing services to taxonomists for standard genome sequencing and annotation.</title>
        <authorList>
            <consortium name="The Broad Institute Genomics Platform"/>
            <consortium name="The Broad Institute Genome Sequencing Center for Infectious Disease"/>
            <person name="Wu L."/>
            <person name="Ma J."/>
        </authorList>
    </citation>
    <scope>NUCLEOTIDE SEQUENCE [LARGE SCALE GENOMIC DNA]</scope>
    <source>
        <strain evidence="2 3">JCM 15577</strain>
    </source>
</reference>